<gene>
    <name evidence="1" type="ORF">DFR56_11882</name>
</gene>
<proteinExistence type="predicted"/>
<comment type="caution">
    <text evidence="1">The sequence shown here is derived from an EMBL/GenBank/DDBJ whole genome shotgun (WGS) entry which is preliminary data.</text>
</comment>
<evidence type="ECO:0000313" key="1">
    <source>
        <dbReference type="EMBL" id="PXW82505.1"/>
    </source>
</evidence>
<dbReference type="RefSeq" id="WP_244916591.1">
    <property type="nucleotide sequence ID" value="NZ_JBHUHB010000001.1"/>
</dbReference>
<reference evidence="1 2" key="1">
    <citation type="submission" date="2018-05" db="EMBL/GenBank/DDBJ databases">
        <title>Genomic Encyclopedia of Type Strains, Phase IV (KMG-IV): sequencing the most valuable type-strain genomes for metagenomic binning, comparative biology and taxonomic classification.</title>
        <authorList>
            <person name="Goeker M."/>
        </authorList>
    </citation>
    <scope>NUCLEOTIDE SEQUENCE [LARGE SCALE GENOMIC DNA]</scope>
    <source>
        <strain evidence="1 2">DSM 28556</strain>
    </source>
</reference>
<dbReference type="EMBL" id="QJJQ01000018">
    <property type="protein sequence ID" value="PXW82505.1"/>
    <property type="molecule type" value="Genomic_DNA"/>
</dbReference>
<name>A0A2V3VR74_9BACI</name>
<protein>
    <submittedName>
        <fullName evidence="1">Uncharacterized protein</fullName>
    </submittedName>
</protein>
<sequence length="66" mass="7763">MMYFEEDKIKRIHLSNPSINTPLSKRLIKNNSIDLRNNSYTIDHGNGYDEIKPIDPNKLIKAHIKR</sequence>
<keyword evidence="2" id="KW-1185">Reference proteome</keyword>
<dbReference type="Proteomes" id="UP000247978">
    <property type="component" value="Unassembled WGS sequence"/>
</dbReference>
<accession>A0A2V3VR74</accession>
<dbReference type="AlphaFoldDB" id="A0A2V3VR74"/>
<evidence type="ECO:0000313" key="2">
    <source>
        <dbReference type="Proteomes" id="UP000247978"/>
    </source>
</evidence>
<organism evidence="1 2">
    <name type="scientific">Pseudogracilibacillus auburnensis</name>
    <dbReference type="NCBI Taxonomy" id="1494959"/>
    <lineage>
        <taxon>Bacteria</taxon>
        <taxon>Bacillati</taxon>
        <taxon>Bacillota</taxon>
        <taxon>Bacilli</taxon>
        <taxon>Bacillales</taxon>
        <taxon>Bacillaceae</taxon>
        <taxon>Pseudogracilibacillus</taxon>
    </lineage>
</organism>